<protein>
    <submittedName>
        <fullName evidence="1">Uncharacterized protein</fullName>
    </submittedName>
</protein>
<dbReference type="AlphaFoldDB" id="M8A6K4"/>
<accession>M8A6K4</accession>
<gene>
    <name evidence="1" type="ORF">TRIUR3_25242</name>
</gene>
<name>M8A6K4_TRIUA</name>
<dbReference type="EMBL" id="KD011794">
    <property type="protein sequence ID" value="EMS68057.1"/>
    <property type="molecule type" value="Genomic_DNA"/>
</dbReference>
<reference evidence="1" key="1">
    <citation type="journal article" date="2013" name="Nature">
        <title>Draft genome of the wheat A-genome progenitor Triticum urartu.</title>
        <authorList>
            <person name="Ling H.Q."/>
            <person name="Zhao S."/>
            <person name="Liu D."/>
            <person name="Wang J."/>
            <person name="Sun H."/>
            <person name="Zhang C."/>
            <person name="Fan H."/>
            <person name="Li D."/>
            <person name="Dong L."/>
            <person name="Tao Y."/>
            <person name="Gao C."/>
            <person name="Wu H."/>
            <person name="Li Y."/>
            <person name="Cui Y."/>
            <person name="Guo X."/>
            <person name="Zheng S."/>
            <person name="Wang B."/>
            <person name="Yu K."/>
            <person name="Liang Q."/>
            <person name="Yang W."/>
            <person name="Lou X."/>
            <person name="Chen J."/>
            <person name="Feng M."/>
            <person name="Jian J."/>
            <person name="Zhang X."/>
            <person name="Luo G."/>
            <person name="Jiang Y."/>
            <person name="Liu J."/>
            <person name="Wang Z."/>
            <person name="Sha Y."/>
            <person name="Zhang B."/>
            <person name="Wu H."/>
            <person name="Tang D."/>
            <person name="Shen Q."/>
            <person name="Xue P."/>
            <person name="Zou S."/>
            <person name="Wang X."/>
            <person name="Liu X."/>
            <person name="Wang F."/>
            <person name="Yang Y."/>
            <person name="An X."/>
            <person name="Dong Z."/>
            <person name="Zhang K."/>
            <person name="Zhang X."/>
            <person name="Luo M.C."/>
            <person name="Dvorak J."/>
            <person name="Tong Y."/>
            <person name="Wang J."/>
            <person name="Yang H."/>
            <person name="Li Z."/>
            <person name="Wang D."/>
            <person name="Zhang A."/>
            <person name="Wang J."/>
        </authorList>
    </citation>
    <scope>NUCLEOTIDE SEQUENCE</scope>
</reference>
<sequence>MGQLPIHRPNADAAALPSRAVVFLFSQAGASRRISNTCNGASWPPVARALAAAPAS</sequence>
<proteinExistence type="predicted"/>
<organism evidence="1">
    <name type="scientific">Triticum urartu</name>
    <name type="common">Red wild einkorn</name>
    <name type="synonym">Crithodium urartu</name>
    <dbReference type="NCBI Taxonomy" id="4572"/>
    <lineage>
        <taxon>Eukaryota</taxon>
        <taxon>Viridiplantae</taxon>
        <taxon>Streptophyta</taxon>
        <taxon>Embryophyta</taxon>
        <taxon>Tracheophyta</taxon>
        <taxon>Spermatophyta</taxon>
        <taxon>Magnoliopsida</taxon>
        <taxon>Liliopsida</taxon>
        <taxon>Poales</taxon>
        <taxon>Poaceae</taxon>
        <taxon>BOP clade</taxon>
        <taxon>Pooideae</taxon>
        <taxon>Triticodae</taxon>
        <taxon>Triticeae</taxon>
        <taxon>Triticinae</taxon>
        <taxon>Triticum</taxon>
    </lineage>
</organism>
<evidence type="ECO:0000313" key="1">
    <source>
        <dbReference type="EMBL" id="EMS68057.1"/>
    </source>
</evidence>